<name>A0AAV6UED2_9ARAC</name>
<organism evidence="14 15">
    <name type="scientific">Oedothorax gibbosus</name>
    <dbReference type="NCBI Taxonomy" id="931172"/>
    <lineage>
        <taxon>Eukaryota</taxon>
        <taxon>Metazoa</taxon>
        <taxon>Ecdysozoa</taxon>
        <taxon>Arthropoda</taxon>
        <taxon>Chelicerata</taxon>
        <taxon>Arachnida</taxon>
        <taxon>Araneae</taxon>
        <taxon>Araneomorphae</taxon>
        <taxon>Entelegynae</taxon>
        <taxon>Araneoidea</taxon>
        <taxon>Linyphiidae</taxon>
        <taxon>Erigoninae</taxon>
        <taxon>Oedothorax</taxon>
    </lineage>
</organism>
<dbReference type="GO" id="GO:0015276">
    <property type="term" value="F:ligand-gated monoatomic ion channel activity"/>
    <property type="evidence" value="ECO:0007669"/>
    <property type="project" value="InterPro"/>
</dbReference>
<keyword evidence="15" id="KW-1185">Reference proteome</keyword>
<evidence type="ECO:0000256" key="12">
    <source>
        <dbReference type="SAM" id="Phobius"/>
    </source>
</evidence>
<reference evidence="14 15" key="1">
    <citation type="journal article" date="2022" name="Nat. Ecol. Evol.">
        <title>A masculinizing supergene underlies an exaggerated male reproductive morph in a spider.</title>
        <authorList>
            <person name="Hendrickx F."/>
            <person name="De Corte Z."/>
            <person name="Sonet G."/>
            <person name="Van Belleghem S.M."/>
            <person name="Kostlbacher S."/>
            <person name="Vangestel C."/>
        </authorList>
    </citation>
    <scope>NUCLEOTIDE SEQUENCE [LARGE SCALE GENOMIC DNA]</scope>
    <source>
        <strain evidence="14">W744_W776</strain>
    </source>
</reference>
<evidence type="ECO:0000256" key="3">
    <source>
        <dbReference type="ARBA" id="ARBA00022475"/>
    </source>
</evidence>
<protein>
    <recommendedName>
        <fullName evidence="13">Ionotropic glutamate receptor L-glutamate and glycine-binding domain-containing protein</fullName>
    </recommendedName>
</protein>
<evidence type="ECO:0000256" key="7">
    <source>
        <dbReference type="ARBA" id="ARBA00023136"/>
    </source>
</evidence>
<keyword evidence="5 12" id="KW-1133">Transmembrane helix</keyword>
<evidence type="ECO:0000256" key="2">
    <source>
        <dbReference type="ARBA" id="ARBA00022448"/>
    </source>
</evidence>
<keyword evidence="8" id="KW-0675">Receptor</keyword>
<dbReference type="Pfam" id="PF10613">
    <property type="entry name" value="Lig_chan-Glu_bd"/>
    <property type="match status" value="1"/>
</dbReference>
<evidence type="ECO:0000256" key="6">
    <source>
        <dbReference type="ARBA" id="ARBA00023065"/>
    </source>
</evidence>
<dbReference type="PANTHER" id="PTHR42643">
    <property type="entry name" value="IONOTROPIC RECEPTOR 20A-RELATED"/>
    <property type="match status" value="1"/>
</dbReference>
<keyword evidence="11" id="KW-0407">Ion channel</keyword>
<evidence type="ECO:0000256" key="8">
    <source>
        <dbReference type="ARBA" id="ARBA00023170"/>
    </source>
</evidence>
<accession>A0AAV6UED2</accession>
<comment type="subcellular location">
    <subcellularLocation>
        <location evidence="1">Cell membrane</location>
        <topology evidence="1">Multi-pass membrane protein</topology>
    </subcellularLocation>
</comment>
<keyword evidence="6" id="KW-0406">Ion transport</keyword>
<dbReference type="Gene3D" id="3.40.190.10">
    <property type="entry name" value="Periplasmic binding protein-like II"/>
    <property type="match status" value="1"/>
</dbReference>
<feature type="transmembrane region" description="Helical" evidence="12">
    <location>
        <begin position="134"/>
        <end position="160"/>
    </location>
</feature>
<evidence type="ECO:0000256" key="11">
    <source>
        <dbReference type="ARBA" id="ARBA00023303"/>
    </source>
</evidence>
<dbReference type="GO" id="GO:0005886">
    <property type="term" value="C:plasma membrane"/>
    <property type="evidence" value="ECO:0007669"/>
    <property type="project" value="UniProtKB-SubCell"/>
</dbReference>
<dbReference type="InterPro" id="IPR019594">
    <property type="entry name" value="Glu/Gly-bd"/>
</dbReference>
<keyword evidence="7 12" id="KW-0472">Membrane</keyword>
<evidence type="ECO:0000256" key="4">
    <source>
        <dbReference type="ARBA" id="ARBA00022692"/>
    </source>
</evidence>
<evidence type="ECO:0000256" key="5">
    <source>
        <dbReference type="ARBA" id="ARBA00022989"/>
    </source>
</evidence>
<keyword evidence="4 12" id="KW-0812">Transmembrane</keyword>
<evidence type="ECO:0000256" key="10">
    <source>
        <dbReference type="ARBA" id="ARBA00023286"/>
    </source>
</evidence>
<evidence type="ECO:0000256" key="1">
    <source>
        <dbReference type="ARBA" id="ARBA00004651"/>
    </source>
</evidence>
<dbReference type="SUPFAM" id="SSF53850">
    <property type="entry name" value="Periplasmic binding protein-like II"/>
    <property type="match status" value="1"/>
</dbReference>
<evidence type="ECO:0000259" key="13">
    <source>
        <dbReference type="Pfam" id="PF10613"/>
    </source>
</evidence>
<keyword evidence="2" id="KW-0813">Transport</keyword>
<dbReference type="Proteomes" id="UP000827092">
    <property type="component" value="Unassembled WGS sequence"/>
</dbReference>
<evidence type="ECO:0000313" key="14">
    <source>
        <dbReference type="EMBL" id="KAG8182847.1"/>
    </source>
</evidence>
<evidence type="ECO:0000313" key="15">
    <source>
        <dbReference type="Proteomes" id="UP000827092"/>
    </source>
</evidence>
<feature type="domain" description="Ionotropic glutamate receptor L-glutamate and glycine-binding" evidence="13">
    <location>
        <begin position="8"/>
        <end position="67"/>
    </location>
</feature>
<sequence length="294" mass="33258">MKTLIDYFDYEVEFQPNGTFGSKLPDGTFNGMVGSLMRNETDIGGPLLVTEERNKAVEFSVPFSIFQYGLMSGTVETQKHPFLIFDIFELPVWLTLFASVVFMAAAATVVYYGFGGDERWFIRHLINSPSFRLLQLLWFAGPGLVCLYSYQGGIISAFAANKIKTKFESLDDLKQYQSAKAMALSGSAITRFFESLTNTPGKYEYVWNRMKDSTIQYDVPGSVPPWMDVINKGKACVVGESYHMKTRVGDRFFKTGKCGLRVSDIDLQSSYVALAFRKEYHNTDLVKKFNRGIF</sequence>
<keyword evidence="9" id="KW-0325">Glycoprotein</keyword>
<feature type="transmembrane region" description="Helical" evidence="12">
    <location>
        <begin position="92"/>
        <end position="114"/>
    </location>
</feature>
<evidence type="ECO:0000256" key="9">
    <source>
        <dbReference type="ARBA" id="ARBA00023180"/>
    </source>
</evidence>
<dbReference type="EMBL" id="JAFNEN010000445">
    <property type="protein sequence ID" value="KAG8182847.1"/>
    <property type="molecule type" value="Genomic_DNA"/>
</dbReference>
<keyword evidence="10" id="KW-1071">Ligand-gated ion channel</keyword>
<keyword evidence="3" id="KW-1003">Cell membrane</keyword>
<dbReference type="PANTHER" id="PTHR42643:SF24">
    <property type="entry name" value="IONOTROPIC RECEPTOR 60A"/>
    <property type="match status" value="1"/>
</dbReference>
<proteinExistence type="predicted"/>
<gene>
    <name evidence="14" type="ORF">JTE90_000451</name>
</gene>
<dbReference type="AlphaFoldDB" id="A0AAV6UED2"/>
<comment type="caution">
    <text evidence="14">The sequence shown here is derived from an EMBL/GenBank/DDBJ whole genome shotgun (WGS) entry which is preliminary data.</text>
</comment>
<dbReference type="InterPro" id="IPR052192">
    <property type="entry name" value="Insect_Ionotropic_Sensory_Rcpt"/>
</dbReference>